<evidence type="ECO:0000313" key="5">
    <source>
        <dbReference type="EMBL" id="XBV86923.1"/>
    </source>
</evidence>
<proteinExistence type="predicted"/>
<dbReference type="Pfam" id="PF00149">
    <property type="entry name" value="Metallophos"/>
    <property type="match status" value="1"/>
</dbReference>
<evidence type="ECO:0000256" key="1">
    <source>
        <dbReference type="ARBA" id="ARBA00022729"/>
    </source>
</evidence>
<feature type="signal peptide" evidence="3">
    <location>
        <begin position="1"/>
        <end position="20"/>
    </location>
</feature>
<gene>
    <name evidence="5" type="ORF">ABOD76_11615</name>
</gene>
<accession>A0AAU7UG58</accession>
<organism evidence="5">
    <name type="scientific">Deinococcus sonorensis KR-87</name>
    <dbReference type="NCBI Taxonomy" id="694439"/>
    <lineage>
        <taxon>Bacteria</taxon>
        <taxon>Thermotogati</taxon>
        <taxon>Deinococcota</taxon>
        <taxon>Deinococci</taxon>
        <taxon>Deinococcales</taxon>
        <taxon>Deinococcaceae</taxon>
        <taxon>Deinococcus</taxon>
    </lineage>
</organism>
<name>A0AAU7UG58_9DEIO</name>
<dbReference type="InterPro" id="IPR004843">
    <property type="entry name" value="Calcineurin-like_PHP"/>
</dbReference>
<evidence type="ECO:0000259" key="4">
    <source>
        <dbReference type="Pfam" id="PF00149"/>
    </source>
</evidence>
<dbReference type="PANTHER" id="PTHR10161:SF14">
    <property type="entry name" value="TARTRATE-RESISTANT ACID PHOSPHATASE TYPE 5"/>
    <property type="match status" value="1"/>
</dbReference>
<dbReference type="GO" id="GO:0016787">
    <property type="term" value="F:hydrolase activity"/>
    <property type="evidence" value="ECO:0007669"/>
    <property type="project" value="UniProtKB-KW"/>
</dbReference>
<feature type="domain" description="Calcineurin-like phosphoesterase" evidence="4">
    <location>
        <begin position="41"/>
        <end position="262"/>
    </location>
</feature>
<dbReference type="RefSeq" id="WP_350245014.1">
    <property type="nucleotide sequence ID" value="NZ_CP158299.1"/>
</dbReference>
<evidence type="ECO:0000256" key="2">
    <source>
        <dbReference type="ARBA" id="ARBA00022801"/>
    </source>
</evidence>
<keyword evidence="1 3" id="KW-0732">Signal</keyword>
<dbReference type="InterPro" id="IPR029052">
    <property type="entry name" value="Metallo-depent_PP-like"/>
</dbReference>
<dbReference type="PANTHER" id="PTHR10161">
    <property type="entry name" value="TARTRATE-RESISTANT ACID PHOSPHATASE TYPE 5"/>
    <property type="match status" value="1"/>
</dbReference>
<dbReference type="SUPFAM" id="SSF56300">
    <property type="entry name" value="Metallo-dependent phosphatases"/>
    <property type="match status" value="1"/>
</dbReference>
<dbReference type="Gene3D" id="3.60.21.10">
    <property type="match status" value="1"/>
</dbReference>
<keyword evidence="2" id="KW-0378">Hydrolase</keyword>
<feature type="chain" id="PRO_5043650001" evidence="3">
    <location>
        <begin position="21"/>
        <end position="344"/>
    </location>
</feature>
<sequence length="344" mass="36619">MSRLLLTLPLLLAACAPAVRGPVTFPDVQATLPAPPDPAQLRVLIMGDQGKGGNLQRQVAQAMQAVCQQQGCDLGVGLGDNFYPQAPKEATDPAFQQRFADLYGPLGIPFLMVAGNHDESWVSGGDGGDPAALRSELDYARLNPQWVMPARSYRARWGQLAEFFVVDTAPLAAYLPVRDPSFRPGGPFDLGQRAWLKTQVLDSDARWNIVLGHHPLLNNGKHGPAGNYDFGLLPWGRGDSVKALYQGVCSHADLIASGHDHTLQLFGPGTAVCPGTPVLVSGAAGEVTGRGVGTTPALFQTFNQPGFFWMQLTATTLELRVYTADAAGGPSLAYTQTFSKAGGR</sequence>
<dbReference type="KEGG" id="dsc:ABOD76_11615"/>
<protein>
    <submittedName>
        <fullName evidence="5">Metallophosphoesterase</fullName>
    </submittedName>
</protein>
<dbReference type="AlphaFoldDB" id="A0AAU7UG58"/>
<dbReference type="InterPro" id="IPR051558">
    <property type="entry name" value="Metallophosphoesterase_PAP"/>
</dbReference>
<dbReference type="EMBL" id="CP158299">
    <property type="protein sequence ID" value="XBV86923.1"/>
    <property type="molecule type" value="Genomic_DNA"/>
</dbReference>
<dbReference type="PROSITE" id="PS51257">
    <property type="entry name" value="PROKAR_LIPOPROTEIN"/>
    <property type="match status" value="1"/>
</dbReference>
<reference evidence="5" key="1">
    <citation type="submission" date="2024-06" db="EMBL/GenBank/DDBJ databases">
        <title>Draft Genome Sequence of Deinococcus sonorensis Type Strain KR-87, a Biofilm Producing Representative of the Genus Deinococcus.</title>
        <authorList>
            <person name="Boren L.S."/>
            <person name="Grosso R.A."/>
            <person name="Hugenberg-Cox A.N."/>
            <person name="Hill J.T.E."/>
            <person name="Albert C.M."/>
            <person name="Tuohy J.M."/>
        </authorList>
    </citation>
    <scope>NUCLEOTIDE SEQUENCE</scope>
    <source>
        <strain evidence="5">KR-87</strain>
    </source>
</reference>
<evidence type="ECO:0000256" key="3">
    <source>
        <dbReference type="SAM" id="SignalP"/>
    </source>
</evidence>